<keyword evidence="1" id="KW-1133">Transmembrane helix</keyword>
<dbReference type="RefSeq" id="WP_204719351.1">
    <property type="nucleotide sequence ID" value="NZ_JACSNR010000001.1"/>
</dbReference>
<feature type="transmembrane region" description="Helical" evidence="1">
    <location>
        <begin position="165"/>
        <end position="187"/>
    </location>
</feature>
<evidence type="ECO:0000256" key="1">
    <source>
        <dbReference type="SAM" id="Phobius"/>
    </source>
</evidence>
<proteinExistence type="predicted"/>
<reference evidence="2 3" key="1">
    <citation type="journal article" date="2021" name="Sci. Rep.">
        <title>The distribution of antibiotic resistance genes in chicken gut microbiota commensals.</title>
        <authorList>
            <person name="Juricova H."/>
            <person name="Matiasovicova J."/>
            <person name="Kubasova T."/>
            <person name="Cejkova D."/>
            <person name="Rychlik I."/>
        </authorList>
    </citation>
    <scope>NUCLEOTIDE SEQUENCE [LARGE SCALE GENOMIC DNA]</scope>
    <source>
        <strain evidence="2 3">An564</strain>
    </source>
</reference>
<keyword evidence="3" id="KW-1185">Reference proteome</keyword>
<dbReference type="EMBL" id="JACSNR010000001">
    <property type="protein sequence ID" value="MBM6922412.1"/>
    <property type="molecule type" value="Genomic_DNA"/>
</dbReference>
<name>A0ABS2GJB1_9FIRM</name>
<evidence type="ECO:0000313" key="3">
    <source>
        <dbReference type="Proteomes" id="UP000724149"/>
    </source>
</evidence>
<comment type="caution">
    <text evidence="2">The sequence shown here is derived from an EMBL/GenBank/DDBJ whole genome shotgun (WGS) entry which is preliminary data.</text>
</comment>
<dbReference type="Proteomes" id="UP000724149">
    <property type="component" value="Unassembled WGS sequence"/>
</dbReference>
<protein>
    <submittedName>
        <fullName evidence="2">Spore maturation protein A</fullName>
    </submittedName>
</protein>
<accession>A0ABS2GJB1</accession>
<sequence length="195" mass="20123">MMSVLFAGMTAFALGCALLQGNLSALSDALLTGGSDAVSLMLRLVGGLCLWSGAMEVAVQSGLTRALSQALLPITRRLFPDLPPDSPAMGAISMNLTADLLGLGEAAVPSGLEAMREMEQLQGPGPDASGSMIRFVVLNTASFQLLPATIALLRAQHGSAAPLEILPAVWLTSLLSVSCGLLAAALLERRESHGR</sequence>
<evidence type="ECO:0000313" key="2">
    <source>
        <dbReference type="EMBL" id="MBM6922412.1"/>
    </source>
</evidence>
<organism evidence="2 3">
    <name type="scientific">Hydrogenoanaerobacterium saccharovorans</name>
    <dbReference type="NCBI Taxonomy" id="474960"/>
    <lineage>
        <taxon>Bacteria</taxon>
        <taxon>Bacillati</taxon>
        <taxon>Bacillota</taxon>
        <taxon>Clostridia</taxon>
        <taxon>Eubacteriales</taxon>
        <taxon>Oscillospiraceae</taxon>
        <taxon>Hydrogenoanaerobacterium</taxon>
    </lineage>
</organism>
<keyword evidence="1" id="KW-0472">Membrane</keyword>
<gene>
    <name evidence="2" type="ORF">H9X81_01715</name>
</gene>
<keyword evidence="1" id="KW-0812">Transmembrane</keyword>